<dbReference type="Pfam" id="PF00440">
    <property type="entry name" value="TetR_N"/>
    <property type="match status" value="1"/>
</dbReference>
<dbReference type="GeneID" id="302999042"/>
<keyword evidence="4" id="KW-1185">Reference proteome</keyword>
<dbReference type="EMBL" id="CP002631">
    <property type="protein sequence ID" value="AEB14792.1"/>
    <property type="molecule type" value="Genomic_DNA"/>
</dbReference>
<reference evidence="4" key="2">
    <citation type="submission" date="2011-04" db="EMBL/GenBank/DDBJ databases">
        <title>The complete genome of chromosome of Treponema succinifaciens DSM 2489.</title>
        <authorList>
            <person name="Lucas S."/>
            <person name="Copeland A."/>
            <person name="Lapidus A."/>
            <person name="Bruce D."/>
            <person name="Goodwin L."/>
            <person name="Pitluck S."/>
            <person name="Peters L."/>
            <person name="Kyrpides N."/>
            <person name="Mavromatis K."/>
            <person name="Ivanova N."/>
            <person name="Ovchinnikova G."/>
            <person name="Teshima H."/>
            <person name="Detter J.C."/>
            <person name="Tapia R."/>
            <person name="Han C."/>
            <person name="Land M."/>
            <person name="Hauser L."/>
            <person name="Markowitz V."/>
            <person name="Cheng J.-F."/>
            <person name="Hugenholtz P."/>
            <person name="Woyke T."/>
            <person name="Wu D."/>
            <person name="Gronow S."/>
            <person name="Wellnitz S."/>
            <person name="Brambilla E."/>
            <person name="Klenk H.-P."/>
            <person name="Eisen J.A."/>
        </authorList>
    </citation>
    <scope>NUCLEOTIDE SEQUENCE [LARGE SCALE GENOMIC DNA]</scope>
    <source>
        <strain evidence="4">ATCC 33096 / DSM 2489 / 6091</strain>
    </source>
</reference>
<dbReference type="AlphaFoldDB" id="F2NSL8"/>
<proteinExistence type="predicted"/>
<name>F2NSL8_TRES6</name>
<protein>
    <submittedName>
        <fullName evidence="3">Regulatory protein TetR</fullName>
    </submittedName>
</protein>
<dbReference type="OrthoDB" id="9809994at2"/>
<keyword evidence="1" id="KW-0238">DNA-binding</keyword>
<evidence type="ECO:0000313" key="4">
    <source>
        <dbReference type="Proteomes" id="UP000006852"/>
    </source>
</evidence>
<dbReference type="RefSeq" id="WP_013702073.1">
    <property type="nucleotide sequence ID" value="NC_015385.1"/>
</dbReference>
<accession>F2NSL8</accession>
<dbReference type="KEGG" id="tsu:Tresu_1907"/>
<dbReference type="InterPro" id="IPR001647">
    <property type="entry name" value="HTH_TetR"/>
</dbReference>
<reference evidence="3 4" key="1">
    <citation type="journal article" date="2011" name="Stand. Genomic Sci.">
        <title>Complete genome sequence of Treponema succinifaciens type strain (6091).</title>
        <authorList>
            <person name="Han C."/>
            <person name="Gronow S."/>
            <person name="Teshima H."/>
            <person name="Lapidus A."/>
            <person name="Nolan M."/>
            <person name="Lucas S."/>
            <person name="Hammon N."/>
            <person name="Deshpande S."/>
            <person name="Cheng J.F."/>
            <person name="Zeytun A."/>
            <person name="Tapia R."/>
            <person name="Goodwin L."/>
            <person name="Pitluck S."/>
            <person name="Liolios K."/>
            <person name="Pagani I."/>
            <person name="Ivanova N."/>
            <person name="Mavromatis K."/>
            <person name="Mikhailova N."/>
            <person name="Huntemann M."/>
            <person name="Pati A."/>
            <person name="Chen A."/>
            <person name="Palaniappan K."/>
            <person name="Land M."/>
            <person name="Hauser L."/>
            <person name="Brambilla E.M."/>
            <person name="Rohde M."/>
            <person name="Goker M."/>
            <person name="Woyke T."/>
            <person name="Bristow J."/>
            <person name="Eisen J.A."/>
            <person name="Markowitz V."/>
            <person name="Hugenholtz P."/>
            <person name="Kyrpides N.C."/>
            <person name="Klenk H.P."/>
            <person name="Detter J.C."/>
        </authorList>
    </citation>
    <scope>NUCLEOTIDE SEQUENCE [LARGE SCALE GENOMIC DNA]</scope>
    <source>
        <strain evidence="4">ATCC 33096 / DSM 2489 / 6091</strain>
    </source>
</reference>
<dbReference type="HOGENOM" id="CLU_2412311_0_0_12"/>
<evidence type="ECO:0000313" key="3">
    <source>
        <dbReference type="EMBL" id="AEB14792.1"/>
    </source>
</evidence>
<feature type="domain" description="HTH tetR-type" evidence="2">
    <location>
        <begin position="11"/>
        <end position="32"/>
    </location>
</feature>
<dbReference type="Gene3D" id="1.10.10.60">
    <property type="entry name" value="Homeodomain-like"/>
    <property type="match status" value="1"/>
</dbReference>
<organism evidence="3 4">
    <name type="scientific">Treponema succinifaciens (strain ATCC 33096 / DSM 2489 / 6091)</name>
    <dbReference type="NCBI Taxonomy" id="869209"/>
    <lineage>
        <taxon>Bacteria</taxon>
        <taxon>Pseudomonadati</taxon>
        <taxon>Spirochaetota</taxon>
        <taxon>Spirochaetia</taxon>
        <taxon>Spirochaetales</taxon>
        <taxon>Treponemataceae</taxon>
        <taxon>Treponema</taxon>
    </lineage>
</organism>
<dbReference type="GO" id="GO:0003677">
    <property type="term" value="F:DNA binding"/>
    <property type="evidence" value="ECO:0007669"/>
    <property type="project" value="UniProtKB-KW"/>
</dbReference>
<dbReference type="Proteomes" id="UP000006852">
    <property type="component" value="Chromosome"/>
</dbReference>
<dbReference type="InterPro" id="IPR009057">
    <property type="entry name" value="Homeodomain-like_sf"/>
</dbReference>
<evidence type="ECO:0000259" key="2">
    <source>
        <dbReference type="Pfam" id="PF00440"/>
    </source>
</evidence>
<evidence type="ECO:0000256" key="1">
    <source>
        <dbReference type="ARBA" id="ARBA00023125"/>
    </source>
</evidence>
<gene>
    <name evidence="3" type="ordered locus">Tresu_1907</name>
</gene>
<dbReference type="SUPFAM" id="SSF46689">
    <property type="entry name" value="Homeodomain-like"/>
    <property type="match status" value="1"/>
</dbReference>
<sequence length="92" mass="10479">MAEKGNTKQEILEAALDLFSAQGYEATSMQQIDDLKHGMNFRVIDAKTEIFSRQGRVYKTPAAILSREEFIQEYPGSTDFFSWIPNVSLRSN</sequence>